<evidence type="ECO:0000256" key="10">
    <source>
        <dbReference type="ARBA" id="ARBA00023102"/>
    </source>
</evidence>
<feature type="binding site" evidence="11">
    <location>
        <position position="96"/>
    </location>
    <ligand>
        <name>Mg(2+)</name>
        <dbReference type="ChEBI" id="CHEBI:18420"/>
    </ligand>
</feature>
<feature type="binding site" evidence="11">
    <location>
        <position position="92"/>
    </location>
    <ligand>
        <name>Mg(2+)</name>
        <dbReference type="ChEBI" id="CHEBI:18420"/>
    </ligand>
</feature>
<evidence type="ECO:0000256" key="3">
    <source>
        <dbReference type="ARBA" id="ARBA00005169"/>
    </source>
</evidence>
<gene>
    <name evidence="11 13" type="primary">hisI</name>
    <name evidence="13" type="ORF">IEN85_14665</name>
</gene>
<evidence type="ECO:0000313" key="13">
    <source>
        <dbReference type="EMBL" id="MBD5780740.1"/>
    </source>
</evidence>
<sequence length="145" mass="16509">MSHTCIHERTSKEDIETGKKLQPKFDSNGLIPCITTEVHSNEVIMFAWMNEEALKHTIETGKATYFSRSRGKLWVKGESSGQIQWVKELRTDCDQDVILIKADIGENGAACHTGYKSCFYRKLEGEELVYDGGERVFDPAEVYKK</sequence>
<reference evidence="13" key="1">
    <citation type="submission" date="2020-09" db="EMBL/GenBank/DDBJ databases">
        <title>Pelagicoccus enzymogenes sp. nov. with an EPS production, isolated from marine sediment.</title>
        <authorList>
            <person name="Feng X."/>
        </authorList>
    </citation>
    <scope>NUCLEOTIDE SEQUENCE</scope>
    <source>
        <strain evidence="13">NFK12</strain>
    </source>
</reference>
<keyword evidence="11" id="KW-0862">Zinc</keyword>
<evidence type="ECO:0000256" key="11">
    <source>
        <dbReference type="HAMAP-Rule" id="MF_01021"/>
    </source>
</evidence>
<comment type="similarity">
    <text evidence="6">In the N-terminal section; belongs to the PRA-CH family.</text>
</comment>
<keyword evidence="14" id="KW-1185">Reference proteome</keyword>
<comment type="pathway">
    <text evidence="4">Amino-acid biosynthesis; L-histidine biosynthesis; L-histidine from 5-phospho-alpha-D-ribose 1-diphosphate: step 2/9.</text>
</comment>
<keyword evidence="7 11" id="KW-0963">Cytoplasm</keyword>
<comment type="cofactor">
    <cofactor evidence="11">
        <name>Zn(2+)</name>
        <dbReference type="ChEBI" id="CHEBI:29105"/>
    </cofactor>
    <text evidence="11">Binds 1 zinc ion per subunit.</text>
</comment>
<dbReference type="GO" id="GO:0005737">
    <property type="term" value="C:cytoplasm"/>
    <property type="evidence" value="ECO:0007669"/>
    <property type="project" value="UniProtKB-SubCell"/>
</dbReference>
<comment type="function">
    <text evidence="11">Catalyzes the hydrolysis of the adenine ring of phosphoribosyl-AMP.</text>
</comment>
<dbReference type="GO" id="GO:0000105">
    <property type="term" value="P:L-histidine biosynthetic process"/>
    <property type="evidence" value="ECO:0007669"/>
    <property type="project" value="UniProtKB-UniRule"/>
</dbReference>
<comment type="caution">
    <text evidence="13">The sequence shown here is derived from an EMBL/GenBank/DDBJ whole genome shotgun (WGS) entry which is preliminary data.</text>
</comment>
<dbReference type="NCBIfam" id="NF000768">
    <property type="entry name" value="PRK00051.1"/>
    <property type="match status" value="1"/>
</dbReference>
<keyword evidence="10 11" id="KW-0368">Histidine biosynthesis</keyword>
<comment type="catalytic activity">
    <reaction evidence="1 11">
        <text>1-(5-phospho-beta-D-ribosyl)-5'-AMP + H2O = 1-(5-phospho-beta-D-ribosyl)-5-[(5-phospho-beta-D-ribosylamino)methylideneamino]imidazole-4-carboxamide</text>
        <dbReference type="Rhea" id="RHEA:20049"/>
        <dbReference type="ChEBI" id="CHEBI:15377"/>
        <dbReference type="ChEBI" id="CHEBI:58435"/>
        <dbReference type="ChEBI" id="CHEBI:59457"/>
        <dbReference type="EC" id="3.5.4.19"/>
    </reaction>
</comment>
<dbReference type="RefSeq" id="WP_191617834.1">
    <property type="nucleotide sequence ID" value="NZ_JACYFG010000036.1"/>
</dbReference>
<dbReference type="PANTHER" id="PTHR42945">
    <property type="entry name" value="HISTIDINE BIOSYNTHESIS BIFUNCTIONAL PROTEIN"/>
    <property type="match status" value="1"/>
</dbReference>
<dbReference type="GO" id="GO:0004636">
    <property type="term" value="F:phosphoribosyl-ATP diphosphatase activity"/>
    <property type="evidence" value="ECO:0007669"/>
    <property type="project" value="UniProtKB-EC"/>
</dbReference>
<keyword evidence="11" id="KW-0479">Metal-binding</keyword>
<evidence type="ECO:0000256" key="9">
    <source>
        <dbReference type="ARBA" id="ARBA00022801"/>
    </source>
</evidence>
<dbReference type="GO" id="GO:0004635">
    <property type="term" value="F:phosphoribosyl-AMP cyclohydrolase activity"/>
    <property type="evidence" value="ECO:0007669"/>
    <property type="project" value="UniProtKB-UniRule"/>
</dbReference>
<dbReference type="GO" id="GO:0008270">
    <property type="term" value="F:zinc ion binding"/>
    <property type="evidence" value="ECO:0007669"/>
    <property type="project" value="UniProtKB-UniRule"/>
</dbReference>
<feature type="domain" description="Phosphoribosyl-AMP cyclohydrolase" evidence="12">
    <location>
        <begin position="45"/>
        <end position="120"/>
    </location>
</feature>
<evidence type="ECO:0000256" key="2">
    <source>
        <dbReference type="ARBA" id="ARBA00001460"/>
    </source>
</evidence>
<dbReference type="GO" id="GO:0000287">
    <property type="term" value="F:magnesium ion binding"/>
    <property type="evidence" value="ECO:0007669"/>
    <property type="project" value="UniProtKB-UniRule"/>
</dbReference>
<comment type="similarity">
    <text evidence="5">In the C-terminal section; belongs to the PRA-PH family.</text>
</comment>
<dbReference type="InterPro" id="IPR002496">
    <property type="entry name" value="PRib_AMP_CycHydrolase_dom"/>
</dbReference>
<comment type="subcellular location">
    <subcellularLocation>
        <location evidence="11">Cytoplasm</location>
    </subcellularLocation>
</comment>
<feature type="binding site" evidence="11">
    <location>
        <position position="93"/>
    </location>
    <ligand>
        <name>Zn(2+)</name>
        <dbReference type="ChEBI" id="CHEBI:29105"/>
        <note>ligand shared between dimeric partners</note>
    </ligand>
</feature>
<dbReference type="PANTHER" id="PTHR42945:SF1">
    <property type="entry name" value="HISTIDINE BIOSYNTHESIS BIFUNCTIONAL PROTEIN HIS7"/>
    <property type="match status" value="1"/>
</dbReference>
<dbReference type="Gene3D" id="4.10.80.70">
    <property type="match status" value="1"/>
</dbReference>
<dbReference type="InterPro" id="IPR038019">
    <property type="entry name" value="PRib_AMP_CycHydrolase_sf"/>
</dbReference>
<comment type="pathway">
    <text evidence="3 11">Amino-acid biosynthesis; L-histidine biosynthesis; L-histidine from 5-phospho-alpha-D-ribose 1-diphosphate: step 3/9.</text>
</comment>
<evidence type="ECO:0000256" key="1">
    <source>
        <dbReference type="ARBA" id="ARBA00000024"/>
    </source>
</evidence>
<dbReference type="HAMAP" id="MF_01021">
    <property type="entry name" value="HisI"/>
    <property type="match status" value="1"/>
</dbReference>
<evidence type="ECO:0000256" key="6">
    <source>
        <dbReference type="ARBA" id="ARBA00008299"/>
    </source>
</evidence>
<organism evidence="13 14">
    <name type="scientific">Pelagicoccus enzymogenes</name>
    <dbReference type="NCBI Taxonomy" id="2773457"/>
    <lineage>
        <taxon>Bacteria</taxon>
        <taxon>Pseudomonadati</taxon>
        <taxon>Verrucomicrobiota</taxon>
        <taxon>Opitutia</taxon>
        <taxon>Puniceicoccales</taxon>
        <taxon>Pelagicoccaceae</taxon>
        <taxon>Pelagicoccus</taxon>
    </lineage>
</organism>
<feature type="binding site" evidence="11">
    <location>
        <position position="118"/>
    </location>
    <ligand>
        <name>Zn(2+)</name>
        <dbReference type="ChEBI" id="CHEBI:29105"/>
        <note>ligand shared between dimeric partners</note>
    </ligand>
</feature>
<dbReference type="EMBL" id="JACYFG010000036">
    <property type="protein sequence ID" value="MBD5780740.1"/>
    <property type="molecule type" value="Genomic_DNA"/>
</dbReference>
<keyword evidence="9 11" id="KW-0378">Hydrolase</keyword>
<dbReference type="Pfam" id="PF01502">
    <property type="entry name" value="PRA-CH"/>
    <property type="match status" value="1"/>
</dbReference>
<protein>
    <recommendedName>
        <fullName evidence="11">Phosphoribosyl-AMP cyclohydrolase</fullName>
        <shortName evidence="11">PRA-CH</shortName>
        <ecNumber evidence="11">3.5.4.19</ecNumber>
    </recommendedName>
</protein>
<dbReference type="AlphaFoldDB" id="A0A927FBM3"/>
<comment type="subunit">
    <text evidence="11">Homodimer.</text>
</comment>
<evidence type="ECO:0000256" key="8">
    <source>
        <dbReference type="ARBA" id="ARBA00022605"/>
    </source>
</evidence>
<dbReference type="EC" id="3.5.4.19" evidence="11"/>
<keyword evidence="11" id="KW-0460">Magnesium</keyword>
<proteinExistence type="inferred from homology"/>
<comment type="catalytic activity">
    <reaction evidence="2">
        <text>1-(5-phospho-beta-D-ribosyl)-ATP + H2O = 1-(5-phospho-beta-D-ribosyl)-5'-AMP + diphosphate + H(+)</text>
        <dbReference type="Rhea" id="RHEA:22828"/>
        <dbReference type="ChEBI" id="CHEBI:15377"/>
        <dbReference type="ChEBI" id="CHEBI:15378"/>
        <dbReference type="ChEBI" id="CHEBI:33019"/>
        <dbReference type="ChEBI" id="CHEBI:59457"/>
        <dbReference type="ChEBI" id="CHEBI:73183"/>
        <dbReference type="EC" id="3.6.1.31"/>
    </reaction>
</comment>
<keyword evidence="8 11" id="KW-0028">Amino-acid biosynthesis</keyword>
<dbReference type="Proteomes" id="UP000622317">
    <property type="component" value="Unassembled WGS sequence"/>
</dbReference>
<evidence type="ECO:0000259" key="12">
    <source>
        <dbReference type="Pfam" id="PF01502"/>
    </source>
</evidence>
<dbReference type="SUPFAM" id="SSF141734">
    <property type="entry name" value="HisI-like"/>
    <property type="match status" value="1"/>
</dbReference>
<name>A0A927FBM3_9BACT</name>
<evidence type="ECO:0000256" key="7">
    <source>
        <dbReference type="ARBA" id="ARBA00022490"/>
    </source>
</evidence>
<evidence type="ECO:0000313" key="14">
    <source>
        <dbReference type="Proteomes" id="UP000622317"/>
    </source>
</evidence>
<comment type="similarity">
    <text evidence="11">Belongs to the PRA-CH family.</text>
</comment>
<comment type="cofactor">
    <cofactor evidence="11">
        <name>Mg(2+)</name>
        <dbReference type="ChEBI" id="CHEBI:18420"/>
    </cofactor>
    <text evidence="11">Binds 1 Mg(2+) ion per subunit.</text>
</comment>
<dbReference type="FunFam" id="3.10.20.810:FF:000001">
    <property type="entry name" value="Histidine biosynthesis bifunctional protein HisIE"/>
    <property type="match status" value="1"/>
</dbReference>
<evidence type="ECO:0000256" key="5">
    <source>
        <dbReference type="ARBA" id="ARBA00007731"/>
    </source>
</evidence>
<feature type="binding site" evidence="11">
    <location>
        <position position="111"/>
    </location>
    <ligand>
        <name>Zn(2+)</name>
        <dbReference type="ChEBI" id="CHEBI:29105"/>
        <note>ligand shared between dimeric partners</note>
    </ligand>
</feature>
<accession>A0A927FBM3</accession>
<feature type="binding site" evidence="11">
    <location>
        <position position="94"/>
    </location>
    <ligand>
        <name>Mg(2+)</name>
        <dbReference type="ChEBI" id="CHEBI:18420"/>
    </ligand>
</feature>
<dbReference type="Gene3D" id="3.10.20.810">
    <property type="entry name" value="Phosphoribosyl-AMP cyclohydrolase"/>
    <property type="match status" value="1"/>
</dbReference>
<dbReference type="InterPro" id="IPR026660">
    <property type="entry name" value="PRA-CH"/>
</dbReference>
<evidence type="ECO:0000256" key="4">
    <source>
        <dbReference type="ARBA" id="ARBA00005204"/>
    </source>
</evidence>